<accession>A0A1W1Y956</accession>
<feature type="domain" description="Sulphur oxidation protein SoxZ" evidence="1">
    <location>
        <begin position="7"/>
        <end position="99"/>
    </location>
</feature>
<dbReference type="EMBL" id="FWXJ01000002">
    <property type="protein sequence ID" value="SMC32361.1"/>
    <property type="molecule type" value="Genomic_DNA"/>
</dbReference>
<reference evidence="2 3" key="1">
    <citation type="submission" date="2017-04" db="EMBL/GenBank/DDBJ databases">
        <authorList>
            <person name="Afonso C.L."/>
            <person name="Miller P.J."/>
            <person name="Scott M.A."/>
            <person name="Spackman E."/>
            <person name="Goraichik I."/>
            <person name="Dimitrov K.M."/>
            <person name="Suarez D.L."/>
            <person name="Swayne D.E."/>
        </authorList>
    </citation>
    <scope>NUCLEOTIDE SEQUENCE [LARGE SCALE GENOMIC DNA]</scope>
    <source>
        <strain evidence="2 3">VK13</strain>
    </source>
</reference>
<dbReference type="Gene3D" id="2.60.40.10">
    <property type="entry name" value="Immunoglobulins"/>
    <property type="match status" value="1"/>
</dbReference>
<dbReference type="InterPro" id="IPR014880">
    <property type="entry name" value="SoxZ_dom"/>
</dbReference>
<dbReference type="InterPro" id="IPR014756">
    <property type="entry name" value="Ig_E-set"/>
</dbReference>
<organism evidence="2 3">
    <name type="scientific">Polynucleobacter kasalickyi</name>
    <dbReference type="NCBI Taxonomy" id="1938817"/>
    <lineage>
        <taxon>Bacteria</taxon>
        <taxon>Pseudomonadati</taxon>
        <taxon>Pseudomonadota</taxon>
        <taxon>Betaproteobacteria</taxon>
        <taxon>Burkholderiales</taxon>
        <taxon>Burkholderiaceae</taxon>
        <taxon>Polynucleobacter</taxon>
    </lineage>
</organism>
<dbReference type="AlphaFoldDB" id="A0A1W1Y956"/>
<evidence type="ECO:0000313" key="2">
    <source>
        <dbReference type="EMBL" id="SMC32361.1"/>
    </source>
</evidence>
<name>A0A1W1Y956_9BURK</name>
<evidence type="ECO:0000259" key="1">
    <source>
        <dbReference type="Pfam" id="PF08770"/>
    </source>
</evidence>
<proteinExistence type="predicted"/>
<dbReference type="OrthoDB" id="9795530at2"/>
<dbReference type="STRING" id="1938817.SAMN06296008_10285"/>
<dbReference type="InterPro" id="IPR013783">
    <property type="entry name" value="Ig-like_fold"/>
</dbReference>
<dbReference type="Pfam" id="PF08770">
    <property type="entry name" value="SoxZ"/>
    <property type="match status" value="1"/>
</dbReference>
<gene>
    <name evidence="2" type="ORF">SAMN06296008_10285</name>
</gene>
<evidence type="ECO:0000313" key="3">
    <source>
        <dbReference type="Proteomes" id="UP000192708"/>
    </source>
</evidence>
<dbReference type="RefSeq" id="WP_084282345.1">
    <property type="nucleotide sequence ID" value="NZ_FWXJ01000002.1"/>
</dbReference>
<dbReference type="Proteomes" id="UP000192708">
    <property type="component" value="Unassembled WGS sequence"/>
</dbReference>
<dbReference type="SUPFAM" id="SSF81296">
    <property type="entry name" value="E set domains"/>
    <property type="match status" value="1"/>
</dbReference>
<sequence length="103" mass="11393">MADPMRVRASEVNGLVDVKVLMKHDMETGQRKDAAGKVIPAWFITNLVAKVGAKEVFKAQFGTAISKDPFLNFKIKGPKKGDEITITWFDSKGETRTDRALIA</sequence>
<dbReference type="NCBIfam" id="TIGR04490">
    <property type="entry name" value="SoxZ_true"/>
    <property type="match status" value="1"/>
</dbReference>
<dbReference type="InterPro" id="IPR030995">
    <property type="entry name" value="SoxZ"/>
</dbReference>
<keyword evidence="3" id="KW-1185">Reference proteome</keyword>
<protein>
    <submittedName>
        <fullName evidence="2">Sulfur-oxidizing protein SoxZ</fullName>
    </submittedName>
</protein>